<dbReference type="EMBL" id="LRTV01000001">
    <property type="protein sequence ID" value="RFD80087.1"/>
    <property type="molecule type" value="Genomic_DNA"/>
</dbReference>
<dbReference type="RefSeq" id="WP_116711678.1">
    <property type="nucleotide sequence ID" value="NZ_LRTV01000001.1"/>
</dbReference>
<comment type="caution">
    <text evidence="1">The sequence shown here is derived from an EMBL/GenBank/DDBJ whole genome shotgun (WGS) entry which is preliminary data.</text>
</comment>
<accession>A0A3E1J195</accession>
<evidence type="ECO:0000313" key="2">
    <source>
        <dbReference type="Proteomes" id="UP000259221"/>
    </source>
</evidence>
<gene>
    <name evidence="1" type="ORF">AXE77_00775</name>
</gene>
<name>A0A3E1J195_GARVA</name>
<evidence type="ECO:0000313" key="1">
    <source>
        <dbReference type="EMBL" id="RFD80087.1"/>
    </source>
</evidence>
<dbReference type="OrthoDB" id="3243184at2"/>
<protein>
    <recommendedName>
        <fullName evidence="3">DUF4192 domain-containing protein</fullName>
    </recommendedName>
</protein>
<evidence type="ECO:0008006" key="3">
    <source>
        <dbReference type="Google" id="ProtNLM"/>
    </source>
</evidence>
<reference evidence="1 2" key="1">
    <citation type="submission" date="2016-02" db="EMBL/GenBank/DDBJ databases">
        <authorList>
            <person name="Alioto T."/>
            <person name="Alioto T."/>
        </authorList>
    </citation>
    <scope>NUCLEOTIDE SEQUENCE [LARGE SCALE GENOMIC DNA]</scope>
    <source>
        <strain evidence="1 2">NR010</strain>
    </source>
</reference>
<proteinExistence type="predicted"/>
<dbReference type="AlphaFoldDB" id="A0A3E1J195"/>
<sequence length="295" mass="33275">MATVDIELDKKAVHSCIDDFDIHSLTEIYGPSATTAGDFDSIVGIEDVESLAGREIADINGKIYPSKECCYFMSIPTNYVVKHCKDESAWIQGLQYWVSIAAKGFIEGVAQYGKQYTVQRFTYRAVNRWFSMASNDTDLAGSDFIMIPLAMFHNINVRDAILVAILDENDEWYGGEMLSDLAWLPHVPEMSLNLRHFLEAKFAQNETPKISRAVKARKLLEAMAIIVQEIPELTVQVYALIAYISWWFRLSDVAHYANRALQIDPDCSMAKIVNSAIEHGIEPAWLDSHATPQEE</sequence>
<dbReference type="Proteomes" id="UP000259221">
    <property type="component" value="Unassembled WGS sequence"/>
</dbReference>
<organism evidence="1 2">
    <name type="scientific">Gardnerella vaginalis</name>
    <dbReference type="NCBI Taxonomy" id="2702"/>
    <lineage>
        <taxon>Bacteria</taxon>
        <taxon>Bacillati</taxon>
        <taxon>Actinomycetota</taxon>
        <taxon>Actinomycetes</taxon>
        <taxon>Bifidobacteriales</taxon>
        <taxon>Bifidobacteriaceae</taxon>
        <taxon>Gardnerella</taxon>
    </lineage>
</organism>